<accession>A0ABV4UL11</accession>
<dbReference type="InterPro" id="IPR036390">
    <property type="entry name" value="WH_DNA-bd_sf"/>
</dbReference>
<evidence type="ECO:0000256" key="3">
    <source>
        <dbReference type="ARBA" id="ARBA00023125"/>
    </source>
</evidence>
<dbReference type="InterPro" id="IPR005119">
    <property type="entry name" value="LysR_subst-bd"/>
</dbReference>
<dbReference type="Pfam" id="PF03466">
    <property type="entry name" value="LysR_substrate"/>
    <property type="match status" value="1"/>
</dbReference>
<gene>
    <name evidence="6" type="ORF">ACETWP_04445</name>
</gene>
<comment type="caution">
    <text evidence="6">The sequence shown here is derived from an EMBL/GenBank/DDBJ whole genome shotgun (WGS) entry which is preliminary data.</text>
</comment>
<dbReference type="EMBL" id="JBHDLJ010000002">
    <property type="protein sequence ID" value="MFB0833829.1"/>
    <property type="molecule type" value="Genomic_DNA"/>
</dbReference>
<evidence type="ECO:0000259" key="5">
    <source>
        <dbReference type="PROSITE" id="PS50931"/>
    </source>
</evidence>
<dbReference type="InterPro" id="IPR000847">
    <property type="entry name" value="LysR_HTH_N"/>
</dbReference>
<evidence type="ECO:0000313" key="7">
    <source>
        <dbReference type="Proteomes" id="UP001575652"/>
    </source>
</evidence>
<keyword evidence="4" id="KW-0804">Transcription</keyword>
<evidence type="ECO:0000256" key="4">
    <source>
        <dbReference type="ARBA" id="ARBA00023163"/>
    </source>
</evidence>
<dbReference type="Gene3D" id="3.40.190.10">
    <property type="entry name" value="Periplasmic binding protein-like II"/>
    <property type="match status" value="2"/>
</dbReference>
<name>A0ABV4UL11_9MICC</name>
<evidence type="ECO:0000256" key="1">
    <source>
        <dbReference type="ARBA" id="ARBA00009437"/>
    </source>
</evidence>
<feature type="domain" description="HTH lysR-type" evidence="5">
    <location>
        <begin position="1"/>
        <end position="58"/>
    </location>
</feature>
<dbReference type="InterPro" id="IPR050389">
    <property type="entry name" value="LysR-type_TF"/>
</dbReference>
<dbReference type="SUPFAM" id="SSF46785">
    <property type="entry name" value="Winged helix' DNA-binding domain"/>
    <property type="match status" value="1"/>
</dbReference>
<dbReference type="PRINTS" id="PR00039">
    <property type="entry name" value="HTHLYSR"/>
</dbReference>
<dbReference type="Proteomes" id="UP001575652">
    <property type="component" value="Unassembled WGS sequence"/>
</dbReference>
<dbReference type="RefSeq" id="WP_373970989.1">
    <property type="nucleotide sequence ID" value="NZ_JBHDLJ010000002.1"/>
</dbReference>
<sequence length="291" mass="31415">MDLNLLHVFACIYEEGGLAAAARRLNTSQPSVSHALARLRRELNDDLFLRAGRGIVPTARADALYREVRDPLGSLDAAVSRHRTFDPAAAERTFRLCLSDIGELDFLPGIVAGLRAAAPRASLEILPMDAEQAPALLGRGDADAAIASTLLGPDVDSVVIKRERYVCLRPDSWNGELTRDVFAGAPLAVVSPAVGHEAPLAAMEEAGLVPPSVVTVQTFAALPRLVGHCGMLAIAPETIAQGWATRWPIRLDPLPFPVRELRVRLHWRAGTAADVAWFVALVRERVRDANP</sequence>
<protein>
    <submittedName>
        <fullName evidence="6">LysR family transcriptional regulator</fullName>
    </submittedName>
</protein>
<evidence type="ECO:0000313" key="6">
    <source>
        <dbReference type="EMBL" id="MFB0833829.1"/>
    </source>
</evidence>
<comment type="similarity">
    <text evidence="1">Belongs to the LysR transcriptional regulatory family.</text>
</comment>
<reference evidence="6 7" key="1">
    <citation type="submission" date="2024-09" db="EMBL/GenBank/DDBJ databases">
        <authorList>
            <person name="Salinas-Garcia M.A."/>
            <person name="Prieme A."/>
        </authorList>
    </citation>
    <scope>NUCLEOTIDE SEQUENCE [LARGE SCALE GENOMIC DNA]</scope>
    <source>
        <strain evidence="6 7">DSM 21081</strain>
    </source>
</reference>
<organism evidence="6 7">
    <name type="scientific">Arthrobacter halodurans</name>
    <dbReference type="NCBI Taxonomy" id="516699"/>
    <lineage>
        <taxon>Bacteria</taxon>
        <taxon>Bacillati</taxon>
        <taxon>Actinomycetota</taxon>
        <taxon>Actinomycetes</taxon>
        <taxon>Micrococcales</taxon>
        <taxon>Micrococcaceae</taxon>
        <taxon>Arthrobacter</taxon>
    </lineage>
</organism>
<keyword evidence="7" id="KW-1185">Reference proteome</keyword>
<proteinExistence type="inferred from homology"/>
<dbReference type="PANTHER" id="PTHR30118:SF15">
    <property type="entry name" value="TRANSCRIPTIONAL REGULATORY PROTEIN"/>
    <property type="match status" value="1"/>
</dbReference>
<dbReference type="PANTHER" id="PTHR30118">
    <property type="entry name" value="HTH-TYPE TRANSCRIPTIONAL REGULATOR LEUO-RELATED"/>
    <property type="match status" value="1"/>
</dbReference>
<dbReference type="SUPFAM" id="SSF53850">
    <property type="entry name" value="Periplasmic binding protein-like II"/>
    <property type="match status" value="1"/>
</dbReference>
<evidence type="ECO:0000256" key="2">
    <source>
        <dbReference type="ARBA" id="ARBA00023015"/>
    </source>
</evidence>
<keyword evidence="2" id="KW-0805">Transcription regulation</keyword>
<keyword evidence="3" id="KW-0238">DNA-binding</keyword>
<dbReference type="InterPro" id="IPR036388">
    <property type="entry name" value="WH-like_DNA-bd_sf"/>
</dbReference>
<dbReference type="Pfam" id="PF00126">
    <property type="entry name" value="HTH_1"/>
    <property type="match status" value="1"/>
</dbReference>
<dbReference type="Gene3D" id="1.10.10.10">
    <property type="entry name" value="Winged helix-like DNA-binding domain superfamily/Winged helix DNA-binding domain"/>
    <property type="match status" value="1"/>
</dbReference>
<dbReference type="PROSITE" id="PS50931">
    <property type="entry name" value="HTH_LYSR"/>
    <property type="match status" value="1"/>
</dbReference>